<evidence type="ECO:0000256" key="3">
    <source>
        <dbReference type="ARBA" id="ARBA00023027"/>
    </source>
</evidence>
<dbReference type="PRINTS" id="PR00081">
    <property type="entry name" value="GDHRDH"/>
</dbReference>
<dbReference type="Gene3D" id="3.40.50.720">
    <property type="entry name" value="NAD(P)-binding Rossmann-like Domain"/>
    <property type="match status" value="1"/>
</dbReference>
<dbReference type="PROSITE" id="PS00061">
    <property type="entry name" value="ADH_SHORT"/>
    <property type="match status" value="1"/>
</dbReference>
<dbReference type="InterPro" id="IPR020904">
    <property type="entry name" value="Sc_DH/Rdtase_CS"/>
</dbReference>
<proteinExistence type="inferred from homology"/>
<dbReference type="STRING" id="197479.BFW38_14580"/>
<dbReference type="FunFam" id="3.40.50.720:FF:000084">
    <property type="entry name" value="Short-chain dehydrogenase reductase"/>
    <property type="match status" value="1"/>
</dbReference>
<dbReference type="EMBL" id="MDTQ01000001">
    <property type="protein sequence ID" value="ODC05491.1"/>
    <property type="molecule type" value="Genomic_DNA"/>
</dbReference>
<dbReference type="Pfam" id="PF13561">
    <property type="entry name" value="adh_short_C2"/>
    <property type="match status" value="1"/>
</dbReference>
<dbReference type="PRINTS" id="PR00080">
    <property type="entry name" value="SDRFAMILY"/>
</dbReference>
<comment type="similarity">
    <text evidence="1">Belongs to the short-chain dehydrogenases/reductases (SDR) family.</text>
</comment>
<evidence type="ECO:0000313" key="4">
    <source>
        <dbReference type="EMBL" id="ODC05491.1"/>
    </source>
</evidence>
<organism evidence="4 5">
    <name type="scientific">Terasakiispira papahanaumokuakeensis</name>
    <dbReference type="NCBI Taxonomy" id="197479"/>
    <lineage>
        <taxon>Bacteria</taxon>
        <taxon>Pseudomonadati</taxon>
        <taxon>Pseudomonadota</taxon>
        <taxon>Gammaproteobacteria</taxon>
        <taxon>Oceanospirillales</taxon>
        <taxon>Terasakiispira</taxon>
    </lineage>
</organism>
<dbReference type="AlphaFoldDB" id="A0A1E2VET3"/>
<name>A0A1E2VET3_9GAMM</name>
<sequence>MSMKGKTVLITAAAQGIGRASAQLFRDAGAHVIATDIDVAPLADEPGLTVYPLDVTSAEAIRALKAEVGPVDVLFNCAGYVHAGDVTVCSDQDWEQAMAVNVTAMFHTIQTFIPDMLARGEGVILNMASVASSVKGVPNRCAYAASKAAVIGLTKSVAADFITQGVRCNAICPGTVESPSLRQRIAAQAAQAGADEAAVYQQFVDRQPMKRLGQPEEIARLALYLASDAASFTTGVAYAADGGMTL</sequence>
<accession>A0A1E2VET3</accession>
<comment type="caution">
    <text evidence="4">The sequence shown here is derived from an EMBL/GenBank/DDBJ whole genome shotgun (WGS) entry which is preliminary data.</text>
</comment>
<evidence type="ECO:0000256" key="2">
    <source>
        <dbReference type="ARBA" id="ARBA00023002"/>
    </source>
</evidence>
<dbReference type="Proteomes" id="UP000094291">
    <property type="component" value="Unassembled WGS sequence"/>
</dbReference>
<dbReference type="InterPro" id="IPR036291">
    <property type="entry name" value="NAD(P)-bd_dom_sf"/>
</dbReference>
<keyword evidence="3" id="KW-0520">NAD</keyword>
<evidence type="ECO:0000313" key="5">
    <source>
        <dbReference type="Proteomes" id="UP000094291"/>
    </source>
</evidence>
<dbReference type="PANTHER" id="PTHR43477">
    <property type="entry name" value="DIHYDROANTICAPSIN 7-DEHYDROGENASE"/>
    <property type="match status" value="1"/>
</dbReference>
<gene>
    <name evidence="4" type="ORF">BFW38_14580</name>
</gene>
<dbReference type="InterPro" id="IPR051122">
    <property type="entry name" value="SDR_DHRS6-like"/>
</dbReference>
<dbReference type="GO" id="GO:0016491">
    <property type="term" value="F:oxidoreductase activity"/>
    <property type="evidence" value="ECO:0007669"/>
    <property type="project" value="UniProtKB-KW"/>
</dbReference>
<evidence type="ECO:0000256" key="1">
    <source>
        <dbReference type="ARBA" id="ARBA00006484"/>
    </source>
</evidence>
<keyword evidence="5" id="KW-1185">Reference proteome</keyword>
<reference evidence="4 5" key="1">
    <citation type="submission" date="2016-08" db="EMBL/GenBank/DDBJ databases">
        <authorList>
            <person name="Seilhamer J.J."/>
        </authorList>
    </citation>
    <scope>NUCLEOTIDE SEQUENCE [LARGE SCALE GENOMIC DNA]</scope>
    <source>
        <strain evidence="4 5">PH27A</strain>
    </source>
</reference>
<dbReference type="PANTHER" id="PTHR43477:SF4">
    <property type="entry name" value="DEHYDROGENASE_REDUCTASE SDR FAMILY MEMBER 6"/>
    <property type="match status" value="1"/>
</dbReference>
<dbReference type="InterPro" id="IPR002347">
    <property type="entry name" value="SDR_fam"/>
</dbReference>
<dbReference type="SUPFAM" id="SSF51735">
    <property type="entry name" value="NAD(P)-binding Rossmann-fold domains"/>
    <property type="match status" value="1"/>
</dbReference>
<protein>
    <submittedName>
        <fullName evidence="4">NAD(P)-dependent oxidoreductase</fullName>
    </submittedName>
</protein>
<keyword evidence="2" id="KW-0560">Oxidoreductase</keyword>